<evidence type="ECO:0000313" key="3">
    <source>
        <dbReference type="Proteomes" id="UP001529085"/>
    </source>
</evidence>
<evidence type="ECO:0000259" key="1">
    <source>
        <dbReference type="SMART" id="SM00867"/>
    </source>
</evidence>
<dbReference type="Gene3D" id="2.40.128.110">
    <property type="entry name" value="Lipid/polyisoprenoid-binding, YceI-like"/>
    <property type="match status" value="1"/>
</dbReference>
<dbReference type="PANTHER" id="PTHR34406">
    <property type="entry name" value="PROTEIN YCEI"/>
    <property type="match status" value="1"/>
</dbReference>
<comment type="caution">
    <text evidence="2">The sequence shown here is derived from an EMBL/GenBank/DDBJ whole genome shotgun (WGS) entry which is preliminary data.</text>
</comment>
<gene>
    <name evidence="2" type="ORF">P7122_10320</name>
</gene>
<organism evidence="2 3">
    <name type="scientific">Winogradskyella marincola</name>
    <dbReference type="NCBI Taxonomy" id="3037795"/>
    <lineage>
        <taxon>Bacteria</taxon>
        <taxon>Pseudomonadati</taxon>
        <taxon>Bacteroidota</taxon>
        <taxon>Flavobacteriia</taxon>
        <taxon>Flavobacteriales</taxon>
        <taxon>Flavobacteriaceae</taxon>
        <taxon>Winogradskyella</taxon>
    </lineage>
</organism>
<protein>
    <submittedName>
        <fullName evidence="2">YceI family protein</fullName>
    </submittedName>
</protein>
<dbReference type="Pfam" id="PF04264">
    <property type="entry name" value="YceI"/>
    <property type="match status" value="1"/>
</dbReference>
<feature type="domain" description="Lipid/polyisoprenoid-binding YceI-like" evidence="1">
    <location>
        <begin position="29"/>
        <end position="193"/>
    </location>
</feature>
<sequence length="194" mass="21616">MNYTLKTPILYLLFFVSTLFSFQQLVSQNYTLSKSSVLSVEGTSSLHDWELNAEEQSGNLNVSNSEEFTINKLDFSVKAESLKSGKSAMDKKTFKALNTDKHKKITFLMSSVSQLEKISESHFKATVKGKLTISGTTKSVSLSFNLKIDGDKIYLNGEKSLKMTDYGVEPPKALLGTIKTGDEIKIIFKSVFNK</sequence>
<dbReference type="Proteomes" id="UP001529085">
    <property type="component" value="Unassembled WGS sequence"/>
</dbReference>
<dbReference type="SUPFAM" id="SSF101874">
    <property type="entry name" value="YceI-like"/>
    <property type="match status" value="1"/>
</dbReference>
<accession>A0ABT6G2J6</accession>
<dbReference type="EMBL" id="JARSBN010000005">
    <property type="protein sequence ID" value="MDG4716270.1"/>
    <property type="molecule type" value="Genomic_DNA"/>
</dbReference>
<dbReference type="InterPro" id="IPR036761">
    <property type="entry name" value="TTHA0802/YceI-like_sf"/>
</dbReference>
<proteinExistence type="predicted"/>
<name>A0ABT6G2J6_9FLAO</name>
<dbReference type="RefSeq" id="WP_278005719.1">
    <property type="nucleotide sequence ID" value="NZ_JARSBN010000005.1"/>
</dbReference>
<keyword evidence="3" id="KW-1185">Reference proteome</keyword>
<reference evidence="2 3" key="1">
    <citation type="submission" date="2023-03" db="EMBL/GenBank/DDBJ databases">
        <title>Strain YYF002 represents a novel species in the genus Winogradskyella isolated from seawater.</title>
        <authorList>
            <person name="Fu Z.-Y."/>
        </authorList>
    </citation>
    <scope>NUCLEOTIDE SEQUENCE [LARGE SCALE GENOMIC DNA]</scope>
    <source>
        <strain evidence="2 3">YYF002</strain>
    </source>
</reference>
<dbReference type="PANTHER" id="PTHR34406:SF1">
    <property type="entry name" value="PROTEIN YCEI"/>
    <property type="match status" value="1"/>
</dbReference>
<dbReference type="SMART" id="SM00867">
    <property type="entry name" value="YceI"/>
    <property type="match status" value="1"/>
</dbReference>
<dbReference type="InterPro" id="IPR007372">
    <property type="entry name" value="Lipid/polyisoprenoid-bd_YceI"/>
</dbReference>
<evidence type="ECO:0000313" key="2">
    <source>
        <dbReference type="EMBL" id="MDG4716270.1"/>
    </source>
</evidence>